<dbReference type="AlphaFoldDB" id="A0A7W2QJQ7"/>
<name>A0A7W2QJQ7_PSEPU</name>
<organism evidence="1 2">
    <name type="scientific">Pseudomonas putida</name>
    <name type="common">Arthrobacter siderocapsulatus</name>
    <dbReference type="NCBI Taxonomy" id="303"/>
    <lineage>
        <taxon>Bacteria</taxon>
        <taxon>Pseudomonadati</taxon>
        <taxon>Pseudomonadota</taxon>
        <taxon>Gammaproteobacteria</taxon>
        <taxon>Pseudomonadales</taxon>
        <taxon>Pseudomonadaceae</taxon>
        <taxon>Pseudomonas</taxon>
    </lineage>
</organism>
<evidence type="ECO:0000313" key="2">
    <source>
        <dbReference type="Proteomes" id="UP000553948"/>
    </source>
</evidence>
<dbReference type="RefSeq" id="WP_182387511.1">
    <property type="nucleotide sequence ID" value="NZ_CP060529.1"/>
</dbReference>
<dbReference type="EMBL" id="JACGDG010000010">
    <property type="protein sequence ID" value="MBA6116784.1"/>
    <property type="molecule type" value="Genomic_DNA"/>
</dbReference>
<comment type="caution">
    <text evidence="1">The sequence shown here is derived from an EMBL/GenBank/DDBJ whole genome shotgun (WGS) entry which is preliminary data.</text>
</comment>
<protein>
    <submittedName>
        <fullName evidence="1">Uncharacterized protein</fullName>
    </submittedName>
</protein>
<evidence type="ECO:0000313" key="1">
    <source>
        <dbReference type="EMBL" id="MBA6116784.1"/>
    </source>
</evidence>
<proteinExistence type="predicted"/>
<gene>
    <name evidence="1" type="ORF">H4C47_13695</name>
</gene>
<accession>A0A7W2QJQ7</accession>
<sequence length="284" mass="29250">MFNGDLKKNALEQLEKSRKRQVLLAAEVEKGCTELHGVRHQVSTDLMRKVEGYIETLANKPKEFEKSYQAFKAEGRSFCTLVDKLKIEADKVEFTAGSSAAAGVAAGVGTAAFAPTAAMAVATTFGTASTGAAISGLSGAAATNAALAWLGGGAIAAGGGGGGMSAGSALLALAGPIGWGIGATALVGGGLYARSKNKQIAEEADGHRAQIEVSIRKLNVAKEWVTRMIGSTVQHANGVSELLGVLVRTAPRNYQQFDTGQKDMLGALINHMNALGPLLNKAPQ</sequence>
<reference evidence="1 2" key="1">
    <citation type="submission" date="2020-07" db="EMBL/GenBank/DDBJ databases">
        <title>Diversity of carbapenemase encoding genes among Pseudomonas putida group clinical isolates in a tertiary Brazilian hospital.</title>
        <authorList>
            <person name="Alberto-Lei F."/>
            <person name="Nodari C.S."/>
            <person name="Streling A.P."/>
            <person name="Paulino J.T."/>
            <person name="Bessa-Neto F.O."/>
            <person name="Cayo R."/>
            <person name="Gales A.C."/>
        </authorList>
    </citation>
    <scope>NUCLEOTIDE SEQUENCE [LARGE SCALE GENOMIC DNA]</scope>
    <source>
        <strain evidence="1 2">12464</strain>
    </source>
</reference>
<dbReference type="Proteomes" id="UP000553948">
    <property type="component" value="Unassembled WGS sequence"/>
</dbReference>